<keyword evidence="9" id="KW-0786">Thiamine pyrophosphate</keyword>
<dbReference type="GO" id="GO:0016625">
    <property type="term" value="F:oxidoreductase activity, acting on the aldehyde or oxo group of donors, iron-sulfur protein as acceptor"/>
    <property type="evidence" value="ECO:0007669"/>
    <property type="project" value="UniProtKB-ARBA"/>
</dbReference>
<protein>
    <submittedName>
        <fullName evidence="13">2-oxoacid ferredoxin oxidoreductase</fullName>
    </submittedName>
</protein>
<sequence>MTDLADLTTPFSPTWCPGCGNLSLWTAFKNASVLENWNNSNTVLVAGIGCHGHILNFIKLTSFETLHGRPIPVATGIKIVNPKLNVFVFTGDGDCLGEGGNHFLHACRRNENLTIIIHNNGVYALTTGQTSPTSEKGYQSKSTPAGNTDTPLNPLALAITAGATFVAREYAGDVNNLAETIIKANNHKGIAVIETLQPCVTFNKKLTHTFFRDNCYRLGKDYNSADKIAAYNKSLEFGIKKIPLGVFYKV</sequence>
<comment type="cofactor">
    <cofactor evidence="1">
        <name>Mg(2+)</name>
        <dbReference type="ChEBI" id="CHEBI:18420"/>
    </cofactor>
</comment>
<evidence type="ECO:0000259" key="12">
    <source>
        <dbReference type="Pfam" id="PF12367"/>
    </source>
</evidence>
<evidence type="ECO:0000256" key="10">
    <source>
        <dbReference type="SAM" id="MobiDB-lite"/>
    </source>
</evidence>
<evidence type="ECO:0000256" key="3">
    <source>
        <dbReference type="ARBA" id="ARBA00001966"/>
    </source>
</evidence>
<evidence type="ECO:0000256" key="5">
    <source>
        <dbReference type="ARBA" id="ARBA00022842"/>
    </source>
</evidence>
<dbReference type="Proteomes" id="UP000231086">
    <property type="component" value="Unassembled WGS sequence"/>
</dbReference>
<evidence type="ECO:0000256" key="8">
    <source>
        <dbReference type="ARBA" id="ARBA00023014"/>
    </source>
</evidence>
<gene>
    <name evidence="13" type="ORF">COU85_00465</name>
</gene>
<dbReference type="GO" id="GO:0051536">
    <property type="term" value="F:iron-sulfur cluster binding"/>
    <property type="evidence" value="ECO:0007669"/>
    <property type="project" value="UniProtKB-KW"/>
</dbReference>
<feature type="domain" description="Thiamine pyrophosphate enzyme TPP-binding" evidence="11">
    <location>
        <begin position="48"/>
        <end position="194"/>
    </location>
</feature>
<dbReference type="GO" id="GO:0045333">
    <property type="term" value="P:cellular respiration"/>
    <property type="evidence" value="ECO:0007669"/>
    <property type="project" value="UniProtKB-ARBA"/>
</dbReference>
<evidence type="ECO:0000256" key="9">
    <source>
        <dbReference type="ARBA" id="ARBA00023052"/>
    </source>
</evidence>
<evidence type="ECO:0000256" key="7">
    <source>
        <dbReference type="ARBA" id="ARBA00023004"/>
    </source>
</evidence>
<feature type="region of interest" description="Disordered" evidence="10">
    <location>
        <begin position="128"/>
        <end position="147"/>
    </location>
</feature>
<dbReference type="InterPro" id="IPR011896">
    <property type="entry name" value="OFOB"/>
</dbReference>
<dbReference type="PANTHER" id="PTHR48084:SF4">
    <property type="entry name" value="2-OXOGLUTARATE OXIDOREDUCTASE SUBUNIT KORB"/>
    <property type="match status" value="1"/>
</dbReference>
<evidence type="ECO:0000256" key="2">
    <source>
        <dbReference type="ARBA" id="ARBA00001964"/>
    </source>
</evidence>
<dbReference type="NCBIfam" id="TIGR02177">
    <property type="entry name" value="PorB_KorB"/>
    <property type="match status" value="1"/>
</dbReference>
<evidence type="ECO:0000313" key="13">
    <source>
        <dbReference type="EMBL" id="PJE60026.1"/>
    </source>
</evidence>
<dbReference type="InterPro" id="IPR029061">
    <property type="entry name" value="THDP-binding"/>
</dbReference>
<evidence type="ECO:0000259" key="11">
    <source>
        <dbReference type="Pfam" id="PF02775"/>
    </source>
</evidence>
<keyword evidence="7" id="KW-0408">Iron</keyword>
<dbReference type="Pfam" id="PF02775">
    <property type="entry name" value="TPP_enzyme_C"/>
    <property type="match status" value="1"/>
</dbReference>
<dbReference type="InterPro" id="IPR011766">
    <property type="entry name" value="TPP_enzyme_TPP-bd"/>
</dbReference>
<dbReference type="Pfam" id="PF12367">
    <property type="entry name" value="PFO_beta_C"/>
    <property type="match status" value="1"/>
</dbReference>
<proteinExistence type="predicted"/>
<organism evidence="13 14">
    <name type="scientific">Candidatus Portnoybacteria bacterium CG10_big_fil_rev_8_21_14_0_10_44_7</name>
    <dbReference type="NCBI Taxonomy" id="1974816"/>
    <lineage>
        <taxon>Bacteria</taxon>
        <taxon>Candidatus Portnoyibacteriota</taxon>
    </lineage>
</organism>
<evidence type="ECO:0000256" key="4">
    <source>
        <dbReference type="ARBA" id="ARBA00022723"/>
    </source>
</evidence>
<evidence type="ECO:0000256" key="1">
    <source>
        <dbReference type="ARBA" id="ARBA00001946"/>
    </source>
</evidence>
<accession>A0A2M8KJD1</accession>
<keyword evidence="5" id="KW-0460">Magnesium</keyword>
<evidence type="ECO:0000313" key="14">
    <source>
        <dbReference type="Proteomes" id="UP000231086"/>
    </source>
</evidence>
<dbReference type="SUPFAM" id="SSF52518">
    <property type="entry name" value="Thiamin diphosphate-binding fold (THDP-binding)"/>
    <property type="match status" value="1"/>
</dbReference>
<dbReference type="GO" id="GO:0030976">
    <property type="term" value="F:thiamine pyrophosphate binding"/>
    <property type="evidence" value="ECO:0007669"/>
    <property type="project" value="InterPro"/>
</dbReference>
<keyword evidence="8" id="KW-0411">Iron-sulfur</keyword>
<comment type="caution">
    <text evidence="13">The sequence shown here is derived from an EMBL/GenBank/DDBJ whole genome shotgun (WGS) entry which is preliminary data.</text>
</comment>
<dbReference type="PANTHER" id="PTHR48084">
    <property type="entry name" value="2-OXOGLUTARATE OXIDOREDUCTASE SUBUNIT KORB-RELATED"/>
    <property type="match status" value="1"/>
</dbReference>
<dbReference type="GO" id="GO:0046872">
    <property type="term" value="F:metal ion binding"/>
    <property type="evidence" value="ECO:0007669"/>
    <property type="project" value="UniProtKB-KW"/>
</dbReference>
<dbReference type="EMBL" id="PFEA01000010">
    <property type="protein sequence ID" value="PJE60026.1"/>
    <property type="molecule type" value="Genomic_DNA"/>
</dbReference>
<feature type="domain" description="Pyruvate ferredoxin oxidoreductase beta subunit C-terminal" evidence="12">
    <location>
        <begin position="199"/>
        <end position="249"/>
    </location>
</feature>
<dbReference type="InterPro" id="IPR032686">
    <property type="entry name" value="PFO_beta_C"/>
</dbReference>
<comment type="cofactor">
    <cofactor evidence="3">
        <name>[4Fe-4S] cluster</name>
        <dbReference type="ChEBI" id="CHEBI:49883"/>
    </cofactor>
</comment>
<keyword evidence="4" id="KW-0479">Metal-binding</keyword>
<name>A0A2M8KJD1_9BACT</name>
<keyword evidence="6" id="KW-0560">Oxidoreductase</keyword>
<dbReference type="AlphaFoldDB" id="A0A2M8KJD1"/>
<dbReference type="Gene3D" id="3.40.50.970">
    <property type="match status" value="1"/>
</dbReference>
<comment type="cofactor">
    <cofactor evidence="2">
        <name>thiamine diphosphate</name>
        <dbReference type="ChEBI" id="CHEBI:58937"/>
    </cofactor>
</comment>
<evidence type="ECO:0000256" key="6">
    <source>
        <dbReference type="ARBA" id="ARBA00023002"/>
    </source>
</evidence>
<reference evidence="14" key="1">
    <citation type="submission" date="2017-09" db="EMBL/GenBank/DDBJ databases">
        <title>Depth-based differentiation of microbial function through sediment-hosted aquifers and enrichment of novel symbionts in the deep terrestrial subsurface.</title>
        <authorList>
            <person name="Probst A.J."/>
            <person name="Ladd B."/>
            <person name="Jarett J.K."/>
            <person name="Geller-Mcgrath D.E."/>
            <person name="Sieber C.M.K."/>
            <person name="Emerson J.B."/>
            <person name="Anantharaman K."/>
            <person name="Thomas B.C."/>
            <person name="Malmstrom R."/>
            <person name="Stieglmeier M."/>
            <person name="Klingl A."/>
            <person name="Woyke T."/>
            <person name="Ryan C.M."/>
            <person name="Banfield J.F."/>
        </authorList>
    </citation>
    <scope>NUCLEOTIDE SEQUENCE [LARGE SCALE GENOMIC DNA]</scope>
</reference>
<dbReference type="InterPro" id="IPR051457">
    <property type="entry name" value="2-oxoacid:Fd_oxidoreductase"/>
</dbReference>
<dbReference type="CDD" id="cd03375">
    <property type="entry name" value="TPP_OGFOR"/>
    <property type="match status" value="1"/>
</dbReference>